<evidence type="ECO:0000313" key="3">
    <source>
        <dbReference type="Proteomes" id="UP000664203"/>
    </source>
</evidence>
<dbReference type="OrthoDB" id="5415523at2759"/>
<dbReference type="Proteomes" id="UP000664203">
    <property type="component" value="Unassembled WGS sequence"/>
</dbReference>
<proteinExistence type="predicted"/>
<name>A0A8H3FJW1_9LECA</name>
<comment type="caution">
    <text evidence="2">The sequence shown here is derived from an EMBL/GenBank/DDBJ whole genome shotgun (WGS) entry which is preliminary data.</text>
</comment>
<organism evidence="2 3">
    <name type="scientific">Alectoria fallacina</name>
    <dbReference type="NCBI Taxonomy" id="1903189"/>
    <lineage>
        <taxon>Eukaryota</taxon>
        <taxon>Fungi</taxon>
        <taxon>Dikarya</taxon>
        <taxon>Ascomycota</taxon>
        <taxon>Pezizomycotina</taxon>
        <taxon>Lecanoromycetes</taxon>
        <taxon>OSLEUM clade</taxon>
        <taxon>Lecanoromycetidae</taxon>
        <taxon>Lecanorales</taxon>
        <taxon>Lecanorineae</taxon>
        <taxon>Parmeliaceae</taxon>
        <taxon>Alectoria</taxon>
    </lineage>
</organism>
<accession>A0A8H3FJW1</accession>
<dbReference type="AlphaFoldDB" id="A0A8H3FJW1"/>
<keyword evidence="3" id="KW-1185">Reference proteome</keyword>
<reference evidence="2" key="1">
    <citation type="submission" date="2021-03" db="EMBL/GenBank/DDBJ databases">
        <authorList>
            <person name="Tagirdzhanova G."/>
        </authorList>
    </citation>
    <scope>NUCLEOTIDE SEQUENCE</scope>
</reference>
<dbReference type="EMBL" id="CAJPDR010000209">
    <property type="protein sequence ID" value="CAF9925909.1"/>
    <property type="molecule type" value="Genomic_DNA"/>
</dbReference>
<gene>
    <name evidence="2" type="ORF">ALECFALPRED_003248</name>
</gene>
<protein>
    <submittedName>
        <fullName evidence="2">Uncharacterized protein</fullName>
    </submittedName>
</protein>
<evidence type="ECO:0000313" key="2">
    <source>
        <dbReference type="EMBL" id="CAF9925909.1"/>
    </source>
</evidence>
<feature type="region of interest" description="Disordered" evidence="1">
    <location>
        <begin position="1"/>
        <end position="25"/>
    </location>
</feature>
<sequence length="75" mass="8257">MSSPSRTTTSTTNTTPTTHEPGGWNTTMTAFLLQWLDNGEDPKSAVILLETEFPAMRDKVSTAWIEELRKGSEGV</sequence>
<evidence type="ECO:0000256" key="1">
    <source>
        <dbReference type="SAM" id="MobiDB-lite"/>
    </source>
</evidence>
<feature type="compositionally biased region" description="Low complexity" evidence="1">
    <location>
        <begin position="1"/>
        <end position="18"/>
    </location>
</feature>